<dbReference type="GO" id="GO:0046872">
    <property type="term" value="F:metal ion binding"/>
    <property type="evidence" value="ECO:0007669"/>
    <property type="project" value="InterPro"/>
</dbReference>
<dbReference type="AlphaFoldDB" id="A0AA51ZV66"/>
<proteinExistence type="predicted"/>
<reference evidence="1" key="1">
    <citation type="submission" date="2023-08" db="EMBL/GenBank/DDBJ databases">
        <title>Comparative genomics and taxonomic characterization of three novel marine species of genus Marivirga.</title>
        <authorList>
            <person name="Muhammad N."/>
            <person name="Kim S.-G."/>
        </authorList>
    </citation>
    <scope>NUCLEOTIDE SEQUENCE</scope>
    <source>
        <strain evidence="1">BKB1-2</strain>
    </source>
</reference>
<evidence type="ECO:0000313" key="1">
    <source>
        <dbReference type="EMBL" id="WNB17342.1"/>
    </source>
</evidence>
<organism evidence="1">
    <name type="scientific">Marivirga arenosa</name>
    <dbReference type="NCBI Taxonomy" id="3059076"/>
    <lineage>
        <taxon>Bacteria</taxon>
        <taxon>Pseudomonadati</taxon>
        <taxon>Bacteroidota</taxon>
        <taxon>Cytophagia</taxon>
        <taxon>Cytophagales</taxon>
        <taxon>Marivirgaceae</taxon>
        <taxon>Marivirga</taxon>
    </lineage>
</organism>
<dbReference type="GO" id="GO:0019441">
    <property type="term" value="P:L-tryptophan catabolic process to kynurenine"/>
    <property type="evidence" value="ECO:0007669"/>
    <property type="project" value="InterPro"/>
</dbReference>
<accession>A0AA51ZV66</accession>
<gene>
    <name evidence="1" type="ORF">QYS47_20575</name>
</gene>
<dbReference type="KEGG" id="marp:QYS47_20575"/>
<dbReference type="SUPFAM" id="SSF140959">
    <property type="entry name" value="Indolic compounds 2,3-dioxygenase-like"/>
    <property type="match status" value="1"/>
</dbReference>
<dbReference type="PANTHER" id="PTHR10138:SF0">
    <property type="entry name" value="TRYPTOPHAN 2,3-DIOXYGENASE"/>
    <property type="match status" value="1"/>
</dbReference>
<dbReference type="InterPro" id="IPR037217">
    <property type="entry name" value="Trp/Indoleamine_2_3_dOase-like"/>
</dbReference>
<protein>
    <submittedName>
        <fullName evidence="1">Tryptophan 2,3-dioxygenase family protein</fullName>
    </submittedName>
</protein>
<dbReference type="Gene3D" id="1.20.58.480">
    <property type="match status" value="1"/>
</dbReference>
<dbReference type="Pfam" id="PF03301">
    <property type="entry name" value="Trp_dioxygenase"/>
    <property type="match status" value="1"/>
</dbReference>
<dbReference type="InterPro" id="IPR004981">
    <property type="entry name" value="Trp_2_3_dOase"/>
</dbReference>
<sequence>MEKKQISESLEKLNLKYQSMGQDLSAYLDGLLLSNYTTYWDYINVDTLLTLQTPKTDFPDEEIFIIYHQITELYFKMCLNEMEQIAHNGKEIGENGEDLGWRSELDVNFFIQRLNRMNRYFETLTKSFEIMVQGMEKEQFQRFRMALLPASGFQSAQYRLIEFASTPLIKLVRKEKKQECENSSIEEQYEFVYWKQGATEVETGEKTLTLKQFEKKYKNEFISWIKRFENINIYKKYLSLSTEDQNKPELKEALRNFDLNVNVFWPLVHYKSAVRYLQQKNKDVPATGGTNWQEYLPPRFQKRIFFPTLWTEKEIEEWGKGWVVKEIFGEE</sequence>
<dbReference type="RefSeq" id="WP_322346807.1">
    <property type="nucleotide sequence ID" value="NZ_CP129968.2"/>
</dbReference>
<dbReference type="EMBL" id="CP129968">
    <property type="protein sequence ID" value="WNB17342.1"/>
    <property type="molecule type" value="Genomic_DNA"/>
</dbReference>
<dbReference type="Proteomes" id="UP001232019">
    <property type="component" value="Chromosome"/>
</dbReference>
<dbReference type="PANTHER" id="PTHR10138">
    <property type="entry name" value="TRYPTOPHAN 2,3-DIOXYGENASE"/>
    <property type="match status" value="1"/>
</dbReference>
<dbReference type="GO" id="GO:0004833">
    <property type="term" value="F:L-tryptophan 2,3-dioxygenase activity"/>
    <property type="evidence" value="ECO:0007669"/>
    <property type="project" value="InterPro"/>
</dbReference>
<name>A0AA51ZV66_9BACT</name>
<dbReference type="GO" id="GO:0019442">
    <property type="term" value="P:L-tryptophan catabolic process to acetyl-CoA"/>
    <property type="evidence" value="ECO:0007669"/>
    <property type="project" value="TreeGrafter"/>
</dbReference>
<dbReference type="GO" id="GO:0020037">
    <property type="term" value="F:heme binding"/>
    <property type="evidence" value="ECO:0007669"/>
    <property type="project" value="InterPro"/>
</dbReference>